<evidence type="ECO:0000256" key="3">
    <source>
        <dbReference type="ARBA" id="ARBA00022490"/>
    </source>
</evidence>
<gene>
    <name evidence="10" type="primary">LOC113789103</name>
</gene>
<organism evidence="9 10">
    <name type="scientific">Dermatophagoides pteronyssinus</name>
    <name type="common">European house dust mite</name>
    <dbReference type="NCBI Taxonomy" id="6956"/>
    <lineage>
        <taxon>Eukaryota</taxon>
        <taxon>Metazoa</taxon>
        <taxon>Ecdysozoa</taxon>
        <taxon>Arthropoda</taxon>
        <taxon>Chelicerata</taxon>
        <taxon>Arachnida</taxon>
        <taxon>Acari</taxon>
        <taxon>Acariformes</taxon>
        <taxon>Sarcoptiformes</taxon>
        <taxon>Astigmata</taxon>
        <taxon>Psoroptidia</taxon>
        <taxon>Analgoidea</taxon>
        <taxon>Pyroglyphidae</taxon>
        <taxon>Dermatophagoidinae</taxon>
        <taxon>Dermatophagoides</taxon>
    </lineage>
</organism>
<dbReference type="PROSITE" id="PS51396">
    <property type="entry name" value="PUL"/>
    <property type="match status" value="1"/>
</dbReference>
<feature type="repeat" description="WD" evidence="6">
    <location>
        <begin position="151"/>
        <end position="185"/>
    </location>
</feature>
<protein>
    <submittedName>
        <fullName evidence="10">Phospholipase A-2-activating protein-like</fullName>
    </submittedName>
</protein>
<dbReference type="InterPro" id="IPR038122">
    <property type="entry name" value="PFU_sf"/>
</dbReference>
<dbReference type="PROSITE" id="PS51394">
    <property type="entry name" value="PFU"/>
    <property type="match status" value="1"/>
</dbReference>
<dbReference type="GO" id="GO:0043161">
    <property type="term" value="P:proteasome-mediated ubiquitin-dependent protein catabolic process"/>
    <property type="evidence" value="ECO:0007669"/>
    <property type="project" value="TreeGrafter"/>
</dbReference>
<dbReference type="SUPFAM" id="SSF50978">
    <property type="entry name" value="WD40 repeat-like"/>
    <property type="match status" value="1"/>
</dbReference>
<evidence type="ECO:0000313" key="9">
    <source>
        <dbReference type="Proteomes" id="UP000515146"/>
    </source>
</evidence>
<accession>A0A6P6XNQ0</accession>
<comment type="similarity">
    <text evidence="2">Belongs to the WD repeat PLAP family.</text>
</comment>
<dbReference type="PROSITE" id="PS50294">
    <property type="entry name" value="WD_REPEATS_REGION"/>
    <property type="match status" value="2"/>
</dbReference>
<evidence type="ECO:0000313" key="10">
    <source>
        <dbReference type="RefSeq" id="XP_027194393.1"/>
    </source>
</evidence>
<dbReference type="InParanoid" id="A0A6P6XNQ0"/>
<dbReference type="RefSeq" id="XP_027194393.1">
    <property type="nucleotide sequence ID" value="XM_027338592.1"/>
</dbReference>
<evidence type="ECO:0000256" key="5">
    <source>
        <dbReference type="ARBA" id="ARBA00022737"/>
    </source>
</evidence>
<keyword evidence="5" id="KW-0677">Repeat</keyword>
<evidence type="ECO:0000256" key="1">
    <source>
        <dbReference type="ARBA" id="ARBA00004496"/>
    </source>
</evidence>
<dbReference type="InterPro" id="IPR015943">
    <property type="entry name" value="WD40/YVTN_repeat-like_dom_sf"/>
</dbReference>
<dbReference type="GO" id="GO:0005634">
    <property type="term" value="C:nucleus"/>
    <property type="evidence" value="ECO:0007669"/>
    <property type="project" value="TreeGrafter"/>
</dbReference>
<dbReference type="Pfam" id="PF00400">
    <property type="entry name" value="WD40"/>
    <property type="match status" value="2"/>
</dbReference>
<dbReference type="OrthoDB" id="10265988at2759"/>
<dbReference type="Gene3D" id="3.10.20.870">
    <property type="entry name" value="PFU (PLAA family ubiquitin binding), C-terminal domain"/>
    <property type="match status" value="1"/>
</dbReference>
<dbReference type="KEGG" id="dpte:113789103"/>
<dbReference type="GO" id="GO:0005737">
    <property type="term" value="C:cytoplasm"/>
    <property type="evidence" value="ECO:0007669"/>
    <property type="project" value="UniProtKB-SubCell"/>
</dbReference>
<dbReference type="InterPro" id="IPR036322">
    <property type="entry name" value="WD40_repeat_dom_sf"/>
</dbReference>
<feature type="domain" description="PUL" evidence="8">
    <location>
        <begin position="476"/>
        <end position="758"/>
    </location>
</feature>
<name>A0A6P6XNQ0_DERPT</name>
<dbReference type="Gene3D" id="1.25.10.10">
    <property type="entry name" value="Leucine-rich Repeat Variant"/>
    <property type="match status" value="1"/>
</dbReference>
<keyword evidence="4 6" id="KW-0853">WD repeat</keyword>
<dbReference type="PROSITE" id="PS00678">
    <property type="entry name" value="WD_REPEATS_1"/>
    <property type="match status" value="1"/>
</dbReference>
<evidence type="ECO:0000259" key="8">
    <source>
        <dbReference type="PROSITE" id="PS51396"/>
    </source>
</evidence>
<evidence type="ECO:0000256" key="4">
    <source>
        <dbReference type="ARBA" id="ARBA00022574"/>
    </source>
</evidence>
<dbReference type="InterPro" id="IPR001680">
    <property type="entry name" value="WD40_rpt"/>
</dbReference>
<comment type="subcellular location">
    <subcellularLocation>
        <location evidence="1">Cytoplasm</location>
    </subcellularLocation>
</comment>
<dbReference type="PANTHER" id="PTHR19849">
    <property type="entry name" value="PHOSPHOLIPASE A-2-ACTIVATING PROTEIN"/>
    <property type="match status" value="1"/>
</dbReference>
<dbReference type="Proteomes" id="UP000515146">
    <property type="component" value="Unplaced"/>
</dbReference>
<dbReference type="InterPro" id="IPR019775">
    <property type="entry name" value="WD40_repeat_CS"/>
</dbReference>
<dbReference type="AlphaFoldDB" id="A0A6P6XNQ0"/>
<proteinExistence type="inferred from homology"/>
<dbReference type="Gene3D" id="2.130.10.10">
    <property type="entry name" value="YVTN repeat-like/Quinoprotein amine dehydrogenase"/>
    <property type="match status" value="1"/>
</dbReference>
<dbReference type="GO" id="GO:0043130">
    <property type="term" value="F:ubiquitin binding"/>
    <property type="evidence" value="ECO:0007669"/>
    <property type="project" value="TreeGrafter"/>
</dbReference>
<feature type="domain" description="PFU" evidence="7">
    <location>
        <begin position="376"/>
        <end position="473"/>
    </location>
</feature>
<evidence type="ECO:0000256" key="2">
    <source>
        <dbReference type="ARBA" id="ARBA00008495"/>
    </source>
</evidence>
<evidence type="ECO:0000259" key="7">
    <source>
        <dbReference type="PROSITE" id="PS51394"/>
    </source>
</evidence>
<dbReference type="SMART" id="SM00320">
    <property type="entry name" value="WD40"/>
    <property type="match status" value="5"/>
</dbReference>
<dbReference type="PANTHER" id="PTHR19849:SF0">
    <property type="entry name" value="PHOSPHOLIPASE A-2-ACTIVATING PROTEIN"/>
    <property type="match status" value="1"/>
</dbReference>
<dbReference type="PROSITE" id="PS50082">
    <property type="entry name" value="WD_REPEATS_2"/>
    <property type="match status" value="2"/>
</dbReference>
<dbReference type="CTD" id="43978"/>
<dbReference type="InterPro" id="IPR011989">
    <property type="entry name" value="ARM-like"/>
</dbReference>
<dbReference type="FunCoup" id="A0A6P6XNQ0">
    <property type="interactions" value="2478"/>
</dbReference>
<dbReference type="InterPro" id="IPR013535">
    <property type="entry name" value="PUL_dom"/>
</dbReference>
<sequence>MEKFHFYKLNKIHRDDIRSLITYQNPSDGCQKLMTISRDSEAKIYSLDSDGFIDFDVDYTFYLPTQISTVCVIDRSDLPTVLFIFGCLNGHQYVFHGFEQNASQCITLHQNNVCIIRADSTQTRIASGSWDHTAIVFKLDQQNKLIKLMKINGHQESVMDLQFIRSDLLLTASSDRTIVLWNLNNVLDAVVQQQQLFQGHEDCVRGLMLSKHEDGFYSISNDQTIRYWNLTSGQCERIYIGHEHFIFNINRLTKEYFLTCGENNSVIIWNEKQLTPWQSLKIPAVTVWSVIASSSNVFYTAGSDGIIYLFTNQKDHQSDEQNQTIFDEMLVKQTKIPFTSVQHLKLYEENSLISIPPKKDNERRLIRSMLDNTILVYEWNQSWKPIGHVPDYNQQEFDYSTGRIPYNDEFFDEVFNVKLNEKNYKLPFNRDQDPWIVSQTFIEQNHLDYGTLTSLVQCIVNYASYKPKKLADNTGGLYPIYEFKLWPSLKNIDAFRKKFEEFNANISDENLRLSREYLQLTSTQIQNPETICDELCLAFRKLIRWPKNIRFIVYDLLRILLTNKYFNTYFLHEMESNEFKPESEFFHSIIRCGLDNDGGSNLSTQLTSLRVLANLFGSVHGAEFAYKNFNYIQTNLIKWSDLIMNINVHTAYASIWFNFSVLLADQKKRQNFHLKNMIMEQIQKHNELIVETEQYKSIENDYHLVIVIMMNTFGNLIQSKFNSQIADQHLHCLQQKYLKRFQKDNSEIRYCLRQIEMIFDQYSN</sequence>
<feature type="repeat" description="WD" evidence="6">
    <location>
        <begin position="197"/>
        <end position="238"/>
    </location>
</feature>
<keyword evidence="9" id="KW-1185">Reference proteome</keyword>
<dbReference type="GO" id="GO:0010992">
    <property type="term" value="P:ubiquitin recycling"/>
    <property type="evidence" value="ECO:0007669"/>
    <property type="project" value="TreeGrafter"/>
</dbReference>
<evidence type="ECO:0000256" key="6">
    <source>
        <dbReference type="PROSITE-ProRule" id="PRU00221"/>
    </source>
</evidence>
<keyword evidence="3" id="KW-0963">Cytoplasm</keyword>
<dbReference type="Pfam" id="PF08324">
    <property type="entry name" value="PUL"/>
    <property type="match status" value="1"/>
</dbReference>
<reference evidence="10" key="1">
    <citation type="submission" date="2025-08" db="UniProtKB">
        <authorList>
            <consortium name="RefSeq"/>
        </authorList>
    </citation>
    <scope>IDENTIFICATION</scope>
    <source>
        <strain evidence="10">Airmid</strain>
    </source>
</reference>
<dbReference type="Pfam" id="PF09070">
    <property type="entry name" value="PFU"/>
    <property type="match status" value="1"/>
</dbReference>
<dbReference type="OMA" id="AYASIWF"/>
<dbReference type="InterPro" id="IPR015155">
    <property type="entry name" value="PFU"/>
</dbReference>